<name>A0ABV1AIX5_9FIRM</name>
<proteinExistence type="predicted"/>
<evidence type="ECO:0000313" key="2">
    <source>
        <dbReference type="EMBL" id="MEQ2358115.1"/>
    </source>
</evidence>
<sequence>MSKKILKKIIPATFDKVEKDNRKIAKQLEKTFDNHIDRSLKEQQKTNKAEIRKAENNIVALIRECITRVRDVIWKLDHNFPKIHKELSQISDQLEQVPKKYEYNNNYERKVITSFYEMYERPDFKEKFLNLIEGLDPEDVEEIVKILQRQRLVKDTMGQKVDLFSEEEQKQILEMDRELKQQIFRVADDMYCYKHYFLPIRHFEASVFIYKHGIDCIEHPESIQNKDILDVGGYIGDSILILKPLTQRRVYSFEATEKNFTLMKETIKLNHLENVIPEHMALGREKGSMEMKLAGPSSAFHENGVATVTGTETVQVDTLDAYMEGTDIEVGLIKVDIEGAEQDFLAGARKTIEKHKPVLLMSIYHNADDFFDIKPIIESWNLGYKFRIHKPVDYSVSREVLLIAEVR</sequence>
<protein>
    <submittedName>
        <fullName evidence="2">FkbM family methyltransferase</fullName>
    </submittedName>
</protein>
<accession>A0ABV1AIX5</accession>
<dbReference type="InterPro" id="IPR006342">
    <property type="entry name" value="FkbM_mtfrase"/>
</dbReference>
<evidence type="ECO:0000259" key="1">
    <source>
        <dbReference type="Pfam" id="PF05050"/>
    </source>
</evidence>
<dbReference type="GO" id="GO:0008168">
    <property type="term" value="F:methyltransferase activity"/>
    <property type="evidence" value="ECO:0007669"/>
    <property type="project" value="UniProtKB-KW"/>
</dbReference>
<dbReference type="EMBL" id="JBBMEI010000017">
    <property type="protein sequence ID" value="MEQ2358115.1"/>
    <property type="molecule type" value="Genomic_DNA"/>
</dbReference>
<reference evidence="2 3" key="1">
    <citation type="submission" date="2024-03" db="EMBL/GenBank/DDBJ databases">
        <title>Human intestinal bacterial collection.</title>
        <authorList>
            <person name="Pauvert C."/>
            <person name="Hitch T.C.A."/>
            <person name="Clavel T."/>
        </authorList>
    </citation>
    <scope>NUCLEOTIDE SEQUENCE [LARGE SCALE GENOMIC DNA]</scope>
    <source>
        <strain evidence="2 3">CLA-AA-H95</strain>
    </source>
</reference>
<feature type="domain" description="Methyltransferase FkbM" evidence="1">
    <location>
        <begin position="230"/>
        <end position="385"/>
    </location>
</feature>
<organism evidence="2 3">
    <name type="scientific">Blautia intestinihominis</name>
    <dbReference type="NCBI Taxonomy" id="3133152"/>
    <lineage>
        <taxon>Bacteria</taxon>
        <taxon>Bacillati</taxon>
        <taxon>Bacillota</taxon>
        <taxon>Clostridia</taxon>
        <taxon>Lachnospirales</taxon>
        <taxon>Lachnospiraceae</taxon>
        <taxon>Blautia</taxon>
    </lineage>
</organism>
<dbReference type="NCBIfam" id="TIGR01444">
    <property type="entry name" value="fkbM_fam"/>
    <property type="match status" value="1"/>
</dbReference>
<dbReference type="InterPro" id="IPR052514">
    <property type="entry name" value="SAM-dependent_MTase"/>
</dbReference>
<dbReference type="InterPro" id="IPR029063">
    <property type="entry name" value="SAM-dependent_MTases_sf"/>
</dbReference>
<dbReference type="PANTHER" id="PTHR34203">
    <property type="entry name" value="METHYLTRANSFERASE, FKBM FAMILY PROTEIN"/>
    <property type="match status" value="1"/>
</dbReference>
<dbReference type="Gene3D" id="3.40.50.150">
    <property type="entry name" value="Vaccinia Virus protein VP39"/>
    <property type="match status" value="1"/>
</dbReference>
<dbReference type="GO" id="GO:0032259">
    <property type="term" value="P:methylation"/>
    <property type="evidence" value="ECO:0007669"/>
    <property type="project" value="UniProtKB-KW"/>
</dbReference>
<keyword evidence="2" id="KW-0808">Transferase</keyword>
<comment type="caution">
    <text evidence="2">The sequence shown here is derived from an EMBL/GenBank/DDBJ whole genome shotgun (WGS) entry which is preliminary data.</text>
</comment>
<keyword evidence="3" id="KW-1185">Reference proteome</keyword>
<dbReference type="Proteomes" id="UP001446032">
    <property type="component" value="Unassembled WGS sequence"/>
</dbReference>
<evidence type="ECO:0000313" key="3">
    <source>
        <dbReference type="Proteomes" id="UP001446032"/>
    </source>
</evidence>
<dbReference type="Pfam" id="PF05050">
    <property type="entry name" value="Methyltransf_21"/>
    <property type="match status" value="1"/>
</dbReference>
<keyword evidence="2" id="KW-0489">Methyltransferase</keyword>
<dbReference type="RefSeq" id="WP_118251399.1">
    <property type="nucleotide sequence ID" value="NZ_JBBMEI010000017.1"/>
</dbReference>
<dbReference type="PANTHER" id="PTHR34203:SF15">
    <property type="entry name" value="SLL1173 PROTEIN"/>
    <property type="match status" value="1"/>
</dbReference>
<dbReference type="SUPFAM" id="SSF53335">
    <property type="entry name" value="S-adenosyl-L-methionine-dependent methyltransferases"/>
    <property type="match status" value="1"/>
</dbReference>
<gene>
    <name evidence="2" type="ORF">WMO75_07180</name>
</gene>